<keyword evidence="2" id="KW-1185">Reference proteome</keyword>
<protein>
    <submittedName>
        <fullName evidence="1">Uncharacterized protein</fullName>
    </submittedName>
</protein>
<reference evidence="1 2" key="1">
    <citation type="submission" date="2019-02" db="EMBL/GenBank/DDBJ databases">
        <title>Deep-cultivation of Planctomycetes and their phenomic and genomic characterization uncovers novel biology.</title>
        <authorList>
            <person name="Wiegand S."/>
            <person name="Jogler M."/>
            <person name="Boedeker C."/>
            <person name="Pinto D."/>
            <person name="Vollmers J."/>
            <person name="Rivas-Marin E."/>
            <person name="Kohn T."/>
            <person name="Peeters S.H."/>
            <person name="Heuer A."/>
            <person name="Rast P."/>
            <person name="Oberbeckmann S."/>
            <person name="Bunk B."/>
            <person name="Jeske O."/>
            <person name="Meyerdierks A."/>
            <person name="Storesund J.E."/>
            <person name="Kallscheuer N."/>
            <person name="Luecker S."/>
            <person name="Lage O.M."/>
            <person name="Pohl T."/>
            <person name="Merkel B.J."/>
            <person name="Hornburger P."/>
            <person name="Mueller R.-W."/>
            <person name="Bruemmer F."/>
            <person name="Labrenz M."/>
            <person name="Spormann A.M."/>
            <person name="Op den Camp H."/>
            <person name="Overmann J."/>
            <person name="Amann R."/>
            <person name="Jetten M.S.M."/>
            <person name="Mascher T."/>
            <person name="Medema M.H."/>
            <person name="Devos D.P."/>
            <person name="Kaster A.-K."/>
            <person name="Ovreas L."/>
            <person name="Rohde M."/>
            <person name="Galperin M.Y."/>
            <person name="Jogler C."/>
        </authorList>
    </citation>
    <scope>NUCLEOTIDE SEQUENCE [LARGE SCALE GENOMIC DNA]</scope>
    <source>
        <strain evidence="1 2">Poly30</strain>
    </source>
</reference>
<evidence type="ECO:0000313" key="2">
    <source>
        <dbReference type="Proteomes" id="UP000320390"/>
    </source>
</evidence>
<organism evidence="1 2">
    <name type="scientific">Saltatorellus ferox</name>
    <dbReference type="NCBI Taxonomy" id="2528018"/>
    <lineage>
        <taxon>Bacteria</taxon>
        <taxon>Pseudomonadati</taxon>
        <taxon>Planctomycetota</taxon>
        <taxon>Planctomycetia</taxon>
        <taxon>Planctomycetia incertae sedis</taxon>
        <taxon>Saltatorellus</taxon>
    </lineage>
</organism>
<dbReference type="EMBL" id="CP036434">
    <property type="protein sequence ID" value="QDV08504.1"/>
    <property type="molecule type" value="Genomic_DNA"/>
</dbReference>
<dbReference type="PROSITE" id="PS51257">
    <property type="entry name" value="PROKAR_LIPOPROTEIN"/>
    <property type="match status" value="1"/>
</dbReference>
<evidence type="ECO:0000313" key="1">
    <source>
        <dbReference type="EMBL" id="QDV08504.1"/>
    </source>
</evidence>
<proteinExistence type="predicted"/>
<dbReference type="AlphaFoldDB" id="A0A518EWN2"/>
<accession>A0A518EWN2</accession>
<name>A0A518EWN2_9BACT</name>
<gene>
    <name evidence="1" type="ORF">Poly30_40520</name>
</gene>
<dbReference type="Proteomes" id="UP000320390">
    <property type="component" value="Chromosome"/>
</dbReference>
<sequence length="180" mass="19609">MTHTKMTRIPSRVQWMALVPLAVLAIPFLGACAGGIPPFTTPYEEYRGFKARTFVGTAEDVRPQVVATLMDLGYEVHEAAAGEAYISASKGMGSSDPSIAGSRRTWIRVGVEVRQVDMHRRAPRTLVTVEAENVQGTSDGPIDASFGAVPSQFYQDFFDRVVARVDASRPRVIRGLMPPA</sequence>